<dbReference type="GO" id="GO:0035498">
    <property type="term" value="P:carnosine metabolic process"/>
    <property type="evidence" value="ECO:0007669"/>
    <property type="project" value="TreeGrafter"/>
</dbReference>
<gene>
    <name evidence="7" type="ORF">TPSB3V08_LOCUS1076</name>
</gene>
<keyword evidence="4" id="KW-0808">Transferase</keyword>
<dbReference type="InterPro" id="IPR029063">
    <property type="entry name" value="SAM-dependent_MTases_sf"/>
</dbReference>
<evidence type="ECO:0000256" key="1">
    <source>
        <dbReference type="ARBA" id="ARBA00010086"/>
    </source>
</evidence>
<dbReference type="PANTHER" id="PTHR12303">
    <property type="entry name" value="CARNOSINE N-METHYLTRANSFERASE"/>
    <property type="match status" value="1"/>
</dbReference>
<dbReference type="GO" id="GO:0005634">
    <property type="term" value="C:nucleus"/>
    <property type="evidence" value="ECO:0007669"/>
    <property type="project" value="TreeGrafter"/>
</dbReference>
<evidence type="ECO:0000256" key="4">
    <source>
        <dbReference type="ARBA" id="ARBA00022679"/>
    </source>
</evidence>
<protein>
    <recommendedName>
        <fullName evidence="2">carnosine N-methyltransferase</fullName>
        <ecNumber evidence="2">2.1.1.22</ecNumber>
    </recommendedName>
</protein>
<dbReference type="EC" id="2.1.1.22" evidence="2"/>
<evidence type="ECO:0000256" key="5">
    <source>
        <dbReference type="ARBA" id="ARBA00022691"/>
    </source>
</evidence>
<name>A0A7R9CK23_TIMPO</name>
<feature type="region of interest" description="Disordered" evidence="6">
    <location>
        <begin position="399"/>
        <end position="429"/>
    </location>
</feature>
<evidence type="ECO:0000256" key="3">
    <source>
        <dbReference type="ARBA" id="ARBA00022603"/>
    </source>
</evidence>
<dbReference type="GO" id="GO:0032259">
    <property type="term" value="P:methylation"/>
    <property type="evidence" value="ECO:0007669"/>
    <property type="project" value="UniProtKB-KW"/>
</dbReference>
<dbReference type="SUPFAM" id="SSF53335">
    <property type="entry name" value="S-adenosyl-L-methionine-dependent methyltransferases"/>
    <property type="match status" value="1"/>
</dbReference>
<evidence type="ECO:0000256" key="2">
    <source>
        <dbReference type="ARBA" id="ARBA00012003"/>
    </source>
</evidence>
<dbReference type="PANTHER" id="PTHR12303:SF6">
    <property type="entry name" value="CARNOSINE N-METHYLTRANSFERASE"/>
    <property type="match status" value="1"/>
</dbReference>
<dbReference type="SMART" id="SM01296">
    <property type="entry name" value="N2227"/>
    <property type="match status" value="1"/>
</dbReference>
<keyword evidence="5" id="KW-0949">S-adenosyl-L-methionine</keyword>
<dbReference type="GO" id="GO:0005829">
    <property type="term" value="C:cytosol"/>
    <property type="evidence" value="ECO:0007669"/>
    <property type="project" value="TreeGrafter"/>
</dbReference>
<proteinExistence type="inferred from homology"/>
<dbReference type="EMBL" id="OD000366">
    <property type="protein sequence ID" value="CAD7397291.1"/>
    <property type="molecule type" value="Genomic_DNA"/>
</dbReference>
<comment type="similarity">
    <text evidence="1">Belongs to the carnosine N-methyltransferase family.</text>
</comment>
<organism evidence="7">
    <name type="scientific">Timema poppense</name>
    <name type="common">Walking stick</name>
    <dbReference type="NCBI Taxonomy" id="170557"/>
    <lineage>
        <taxon>Eukaryota</taxon>
        <taxon>Metazoa</taxon>
        <taxon>Ecdysozoa</taxon>
        <taxon>Arthropoda</taxon>
        <taxon>Hexapoda</taxon>
        <taxon>Insecta</taxon>
        <taxon>Pterygota</taxon>
        <taxon>Neoptera</taxon>
        <taxon>Polyneoptera</taxon>
        <taxon>Phasmatodea</taxon>
        <taxon>Timematodea</taxon>
        <taxon>Timematoidea</taxon>
        <taxon>Timematidae</taxon>
        <taxon>Timema</taxon>
    </lineage>
</organism>
<reference evidence="7" key="1">
    <citation type="submission" date="2020-11" db="EMBL/GenBank/DDBJ databases">
        <authorList>
            <person name="Tran Van P."/>
        </authorList>
    </citation>
    <scope>NUCLEOTIDE SEQUENCE</scope>
</reference>
<accession>A0A7R9CK23</accession>
<evidence type="ECO:0000256" key="6">
    <source>
        <dbReference type="SAM" id="MobiDB-lite"/>
    </source>
</evidence>
<dbReference type="Pfam" id="PF07942">
    <property type="entry name" value="CARME"/>
    <property type="match status" value="2"/>
</dbReference>
<evidence type="ECO:0000313" key="7">
    <source>
        <dbReference type="EMBL" id="CAD7397291.1"/>
    </source>
</evidence>
<dbReference type="AlphaFoldDB" id="A0A7R9CK23"/>
<sequence>MDGICLNESENNDDVNIINNSSTPYDEKERAHFNRIVSAFRAYRAFSLLRIVNTEKYFLSLPVNHRALLKSFRDNLDVIRTCIEKNNNIIKLIVKDVAYMFENVSHTLTCSTNQEEKGGFHQSVPSMNDQDKVQVTLKQFVRDWSEEGAGERRTCYQPIIDEILAHFPANTCAPHDVKVLVPGAGLGRLAFEIARRGYTCQGNEFSLFMLFASNFVLNKRGVENTGSGSQMERFQEGLVGLVGSCDSGGLDLGCQDFRNLVDTELYSSEHLAFAIKAYYKNWDSFVGAQHAFRREFGPPPRTLIPSAKAIDLCRDINMYTVYPWVHQYVNNMRLGDQTKPVKFPDINPSVLPPDAQFSMTAGDFLEKEETRVKTTYAQNPNSMLKCEYESIFFVCRKPSEESNGPATSTGDTATAQQGEDDILMQNGSR</sequence>
<keyword evidence="3" id="KW-0489">Methyltransferase</keyword>
<dbReference type="GO" id="GO:0030735">
    <property type="term" value="F:carnosine N-methyltransferase activity"/>
    <property type="evidence" value="ECO:0007669"/>
    <property type="project" value="UniProtKB-EC"/>
</dbReference>
<dbReference type="InterPro" id="IPR012901">
    <property type="entry name" value="CARME"/>
</dbReference>
<feature type="compositionally biased region" description="Polar residues" evidence="6">
    <location>
        <begin position="401"/>
        <end position="417"/>
    </location>
</feature>